<comment type="caution">
    <text evidence="2">The sequence shown here is derived from an EMBL/GenBank/DDBJ whole genome shotgun (WGS) entry which is preliminary data.</text>
</comment>
<keyword evidence="3" id="KW-1185">Reference proteome</keyword>
<feature type="compositionally biased region" description="Acidic residues" evidence="1">
    <location>
        <begin position="92"/>
        <end position="104"/>
    </location>
</feature>
<protein>
    <submittedName>
        <fullName evidence="2">Uncharacterized protein</fullName>
    </submittedName>
</protein>
<sequence length="433" mass="48593">MPQRRSHFPNSSSSSTPLKQTLSARPTPPSRQSKRLKSSPTTSLKITPKKSQYFEHGSSSDSESESELANEGSGYEDEDASASLISSHPESELDDEEDEYVSEEDASKKRKRGRPKTKTNGKAISIEIKGQELWRPGVKAATAPGEAVYIKLPKAREAGKTPYTDGTIHPNTFLFLKDLRANNDREWLKMHDPDYRQSKKDWDTFVESLTEKIIEKDDTIPELPPKDLTFRIYRDIRFSPDPTPYKTHFSAAWSRTGRKGPYAAYYVQVQPNGSFVGAGVWHPEPAPMALLRKEIDKKSHKIKEVLMAPDMRKEFFGGIGPDEKKAVKAFVGMNTENALKTKPKGYEADNPNIDLLRLRNYTIGHKLKDDEVLGPGGLGRIAQLIGILTPFVTYLNSVIMPDEDASSDEEEEQEDEAEGEEEGEEEDDDNDEA</sequence>
<organism evidence="2 3">
    <name type="scientific">Cladonia borealis</name>
    <dbReference type="NCBI Taxonomy" id="184061"/>
    <lineage>
        <taxon>Eukaryota</taxon>
        <taxon>Fungi</taxon>
        <taxon>Dikarya</taxon>
        <taxon>Ascomycota</taxon>
        <taxon>Pezizomycotina</taxon>
        <taxon>Lecanoromycetes</taxon>
        <taxon>OSLEUM clade</taxon>
        <taxon>Lecanoromycetidae</taxon>
        <taxon>Lecanorales</taxon>
        <taxon>Lecanorineae</taxon>
        <taxon>Cladoniaceae</taxon>
        <taxon>Cladonia</taxon>
    </lineage>
</organism>
<dbReference type="Pfam" id="PF09365">
    <property type="entry name" value="DUF2461"/>
    <property type="match status" value="1"/>
</dbReference>
<feature type="compositionally biased region" description="Basic residues" evidence="1">
    <location>
        <begin position="108"/>
        <end position="119"/>
    </location>
</feature>
<dbReference type="AlphaFoldDB" id="A0AA39QTC2"/>
<gene>
    <name evidence="2" type="ORF">JMJ35_010391</name>
</gene>
<name>A0AA39QTC2_9LECA</name>
<dbReference type="EMBL" id="JAFEKC020000024">
    <property type="protein sequence ID" value="KAK0507353.1"/>
    <property type="molecule type" value="Genomic_DNA"/>
</dbReference>
<feature type="compositionally biased region" description="Acidic residues" evidence="1">
    <location>
        <begin position="62"/>
        <end position="80"/>
    </location>
</feature>
<feature type="region of interest" description="Disordered" evidence="1">
    <location>
        <begin position="1"/>
        <end position="122"/>
    </location>
</feature>
<reference evidence="2" key="1">
    <citation type="submission" date="2023-03" db="EMBL/GenBank/DDBJ databases">
        <title>Complete genome of Cladonia borealis.</title>
        <authorList>
            <person name="Park H."/>
        </authorList>
    </citation>
    <scope>NUCLEOTIDE SEQUENCE</scope>
    <source>
        <strain evidence="2">ANT050790</strain>
    </source>
</reference>
<dbReference type="Proteomes" id="UP001166286">
    <property type="component" value="Unassembled WGS sequence"/>
</dbReference>
<proteinExistence type="predicted"/>
<feature type="region of interest" description="Disordered" evidence="1">
    <location>
        <begin position="401"/>
        <end position="433"/>
    </location>
</feature>
<evidence type="ECO:0000313" key="3">
    <source>
        <dbReference type="Proteomes" id="UP001166286"/>
    </source>
</evidence>
<accession>A0AA39QTC2</accession>
<dbReference type="InterPro" id="IPR012808">
    <property type="entry name" value="CHP02453"/>
</dbReference>
<dbReference type="NCBIfam" id="TIGR02453">
    <property type="entry name" value="TIGR02453 family protein"/>
    <property type="match status" value="1"/>
</dbReference>
<evidence type="ECO:0000313" key="2">
    <source>
        <dbReference type="EMBL" id="KAK0507353.1"/>
    </source>
</evidence>
<dbReference type="PANTHER" id="PTHR36452:SF1">
    <property type="entry name" value="DUF2461 DOMAIN-CONTAINING PROTEIN"/>
    <property type="match status" value="1"/>
</dbReference>
<dbReference type="PANTHER" id="PTHR36452">
    <property type="entry name" value="CHROMOSOME 12, WHOLE GENOME SHOTGUN SEQUENCE"/>
    <property type="match status" value="1"/>
</dbReference>
<evidence type="ECO:0000256" key="1">
    <source>
        <dbReference type="SAM" id="MobiDB-lite"/>
    </source>
</evidence>